<dbReference type="PRINTS" id="PR00789">
    <property type="entry name" value="OSIALOPTASE"/>
</dbReference>
<dbReference type="AlphaFoldDB" id="A0A067NJ96"/>
<evidence type="ECO:0000256" key="2">
    <source>
        <dbReference type="ARBA" id="ARBA00022679"/>
    </source>
</evidence>
<dbReference type="FunFam" id="3.30.420.40:FF:000012">
    <property type="entry name" value="tRNA N6-adenosine threonylcarbamoyltransferase"/>
    <property type="match status" value="1"/>
</dbReference>
<comment type="cofactor">
    <cofactor evidence="7">
        <name>a divalent metal cation</name>
        <dbReference type="ChEBI" id="CHEBI:60240"/>
    </cofactor>
    <text evidence="7">Binds 1 divalent metal cation per subunit.</text>
</comment>
<feature type="domain" description="Gcp-like" evidence="8">
    <location>
        <begin position="40"/>
        <end position="341"/>
    </location>
</feature>
<dbReference type="EC" id="2.3.1.234" evidence="1"/>
<keyword evidence="3 7" id="KW-0819">tRNA processing</keyword>
<dbReference type="OrthoDB" id="10259622at2759"/>
<dbReference type="EMBL" id="KL198008">
    <property type="protein sequence ID" value="KDQ27894.1"/>
    <property type="molecule type" value="Genomic_DNA"/>
</dbReference>
<comment type="subcellular location">
    <subcellularLocation>
        <location evidence="7">Mitochondrion</location>
    </subcellularLocation>
</comment>
<comment type="function">
    <text evidence="7">Required for the formation of a threonylcarbamoyl group on adenosine at position 37 (t(6)A37) in mitochondrial tRNAs that read codons beginning with adenine. Probably involved in the transfer of the threonylcarbamoyl moiety of threonylcarbamoyl-AMP (TC-AMP) to the N6 group of A37. Involved in mitochondrial genome maintenance.</text>
</comment>
<dbReference type="InterPro" id="IPR000905">
    <property type="entry name" value="Gcp-like_dom"/>
</dbReference>
<evidence type="ECO:0000256" key="6">
    <source>
        <dbReference type="ARBA" id="ARBA00048117"/>
    </source>
</evidence>
<evidence type="ECO:0000256" key="1">
    <source>
        <dbReference type="ARBA" id="ARBA00012156"/>
    </source>
</evidence>
<evidence type="ECO:0000256" key="3">
    <source>
        <dbReference type="ARBA" id="ARBA00022694"/>
    </source>
</evidence>
<dbReference type="InParanoid" id="A0A067NJ96"/>
<dbReference type="PANTHER" id="PTHR11735">
    <property type="entry name" value="TRNA N6-ADENOSINE THREONYLCARBAMOYLTRANSFERASE"/>
    <property type="match status" value="1"/>
</dbReference>
<organism evidence="9 10">
    <name type="scientific">Pleurotus ostreatus (strain PC15)</name>
    <name type="common">Oyster mushroom</name>
    <dbReference type="NCBI Taxonomy" id="1137138"/>
    <lineage>
        <taxon>Eukaryota</taxon>
        <taxon>Fungi</taxon>
        <taxon>Dikarya</taxon>
        <taxon>Basidiomycota</taxon>
        <taxon>Agaricomycotina</taxon>
        <taxon>Agaricomycetes</taxon>
        <taxon>Agaricomycetidae</taxon>
        <taxon>Agaricales</taxon>
        <taxon>Pleurotineae</taxon>
        <taxon>Pleurotaceae</taxon>
        <taxon>Pleurotus</taxon>
    </lineage>
</organism>
<dbReference type="GO" id="GO:0072670">
    <property type="term" value="P:mitochondrial tRNA threonylcarbamoyladenosine modification"/>
    <property type="evidence" value="ECO:0007669"/>
    <property type="project" value="TreeGrafter"/>
</dbReference>
<keyword evidence="5 7" id="KW-0012">Acyltransferase</keyword>
<dbReference type="NCBIfam" id="TIGR00329">
    <property type="entry name" value="gcp_kae1"/>
    <property type="match status" value="1"/>
</dbReference>
<accession>A0A067NJ96</accession>
<dbReference type="PANTHER" id="PTHR11735:SF6">
    <property type="entry name" value="TRNA N6-ADENOSINE THREONYLCARBAMOYLTRANSFERASE, MITOCHONDRIAL"/>
    <property type="match status" value="1"/>
</dbReference>
<dbReference type="InterPro" id="IPR043129">
    <property type="entry name" value="ATPase_NBD"/>
</dbReference>
<dbReference type="SUPFAM" id="SSF53067">
    <property type="entry name" value="Actin-like ATPase domain"/>
    <property type="match status" value="1"/>
</dbReference>
<evidence type="ECO:0000256" key="7">
    <source>
        <dbReference type="HAMAP-Rule" id="MF_03179"/>
    </source>
</evidence>
<dbReference type="FunCoup" id="A0A067NJ96">
    <property type="interactions" value="373"/>
</dbReference>
<comment type="catalytic activity">
    <reaction evidence="6 7">
        <text>L-threonylcarbamoyladenylate + adenosine(37) in tRNA = N(6)-L-threonylcarbamoyladenosine(37) in tRNA + AMP + H(+)</text>
        <dbReference type="Rhea" id="RHEA:37059"/>
        <dbReference type="Rhea" id="RHEA-COMP:10162"/>
        <dbReference type="Rhea" id="RHEA-COMP:10163"/>
        <dbReference type="ChEBI" id="CHEBI:15378"/>
        <dbReference type="ChEBI" id="CHEBI:73682"/>
        <dbReference type="ChEBI" id="CHEBI:74411"/>
        <dbReference type="ChEBI" id="CHEBI:74418"/>
        <dbReference type="ChEBI" id="CHEBI:456215"/>
        <dbReference type="EC" id="2.3.1.234"/>
    </reaction>
</comment>
<evidence type="ECO:0000256" key="5">
    <source>
        <dbReference type="ARBA" id="ARBA00023315"/>
    </source>
</evidence>
<dbReference type="InterPro" id="IPR017861">
    <property type="entry name" value="KAE1/TsaD"/>
</dbReference>
<dbReference type="Gene3D" id="3.30.420.40">
    <property type="match status" value="2"/>
</dbReference>
<evidence type="ECO:0000259" key="8">
    <source>
        <dbReference type="Pfam" id="PF00814"/>
    </source>
</evidence>
<comment type="similarity">
    <text evidence="7">Belongs to the KAE1 / TsaD family.</text>
</comment>
<dbReference type="HOGENOM" id="CLU_023208_4_3_1"/>
<dbReference type="Proteomes" id="UP000027073">
    <property type="component" value="Unassembled WGS sequence"/>
</dbReference>
<dbReference type="Pfam" id="PF00814">
    <property type="entry name" value="TsaD"/>
    <property type="match status" value="1"/>
</dbReference>
<evidence type="ECO:0000256" key="4">
    <source>
        <dbReference type="ARBA" id="ARBA00022723"/>
    </source>
</evidence>
<evidence type="ECO:0000313" key="9">
    <source>
        <dbReference type="EMBL" id="KDQ27894.1"/>
    </source>
</evidence>
<proteinExistence type="inferred from homology"/>
<keyword evidence="4 7" id="KW-0479">Metal-binding</keyword>
<dbReference type="STRING" id="1137138.A0A067NJ96"/>
<keyword evidence="7" id="KW-0496">Mitochondrion</keyword>
<protein>
    <recommendedName>
        <fullName evidence="1">N(6)-L-threonylcarbamoyladenine synthase</fullName>
        <ecNumber evidence="1">2.3.1.234</ecNumber>
    </recommendedName>
</protein>
<dbReference type="GO" id="GO:0046872">
    <property type="term" value="F:metal ion binding"/>
    <property type="evidence" value="ECO:0007669"/>
    <property type="project" value="UniProtKB-KW"/>
</dbReference>
<evidence type="ECO:0000313" key="10">
    <source>
        <dbReference type="Proteomes" id="UP000027073"/>
    </source>
</evidence>
<gene>
    <name evidence="9" type="ORF">PLEOSDRAFT_1041014</name>
</gene>
<dbReference type="VEuPathDB" id="FungiDB:PLEOSDRAFT_1041014"/>
<dbReference type="HAMAP" id="MF_01445">
    <property type="entry name" value="TsaD"/>
    <property type="match status" value="1"/>
</dbReference>
<dbReference type="GO" id="GO:0005739">
    <property type="term" value="C:mitochondrion"/>
    <property type="evidence" value="ECO:0007669"/>
    <property type="project" value="UniProtKB-SubCell"/>
</dbReference>
<dbReference type="CDD" id="cd24134">
    <property type="entry name" value="ASKHA_NBD_OSGEPL1_QRI7_euk"/>
    <property type="match status" value="1"/>
</dbReference>
<keyword evidence="2 7" id="KW-0808">Transferase</keyword>
<name>A0A067NJ96_PLEO1</name>
<comment type="subunit">
    <text evidence="7">Homodimer.</text>
</comment>
<reference evidence="10" key="1">
    <citation type="journal article" date="2014" name="Proc. Natl. Acad. Sci. U.S.A.">
        <title>Extensive sampling of basidiomycete genomes demonstrates inadequacy of the white-rot/brown-rot paradigm for wood decay fungi.</title>
        <authorList>
            <person name="Riley R."/>
            <person name="Salamov A.A."/>
            <person name="Brown D.W."/>
            <person name="Nagy L.G."/>
            <person name="Floudas D."/>
            <person name="Held B.W."/>
            <person name="Levasseur A."/>
            <person name="Lombard V."/>
            <person name="Morin E."/>
            <person name="Otillar R."/>
            <person name="Lindquist E.A."/>
            <person name="Sun H."/>
            <person name="LaButti K.M."/>
            <person name="Schmutz J."/>
            <person name="Jabbour D."/>
            <person name="Luo H."/>
            <person name="Baker S.E."/>
            <person name="Pisabarro A.G."/>
            <person name="Walton J.D."/>
            <person name="Blanchette R.A."/>
            <person name="Henrissat B."/>
            <person name="Martin F."/>
            <person name="Cullen D."/>
            <person name="Hibbett D.S."/>
            <person name="Grigoriev I.V."/>
        </authorList>
    </citation>
    <scope>NUCLEOTIDE SEQUENCE [LARGE SCALE GENOMIC DNA]</scope>
    <source>
        <strain evidence="10">PC15</strain>
    </source>
</reference>
<dbReference type="GO" id="GO:0061711">
    <property type="term" value="F:tRNA N(6)-L-threonylcarbamoyladenine synthase activity"/>
    <property type="evidence" value="ECO:0007669"/>
    <property type="project" value="UniProtKB-EC"/>
</dbReference>
<dbReference type="InterPro" id="IPR022450">
    <property type="entry name" value="TsaD"/>
</dbReference>
<sequence>MLSLSATIRRPPRWRRAFTVLALESSADDTCAAVVDSFRNILSNVVIKQHDLHETFGGIHPTVAIEAHQRNMPRAIRTALSDARLSVNDVDGIAYTRGPGIGGCLSVGSNAAKNIAAALNKPMVGVHHMQAHALTPLLTSPPSDSPEFPYLTILVSGGHTLLLLATSLTKFRILATTADESIGRAFDKVGRILEMQWGTHGPAASLEHFASLALPEEIAKAPTFPRPFWKKPAFSYASLHSTVERHVHSLGGVNNLDVSARRGLAHAFQKSAVDQLEDKLSQALLWCANRSVDVRGVVVSGGVASNQYLRSRLDIFCSGQSLRTFFPPVLLCTDNAAMIAWASMHRFLGQDHDSYEIELRPKWSIEDI</sequence>